<evidence type="ECO:0008006" key="2">
    <source>
        <dbReference type="Google" id="ProtNLM"/>
    </source>
</evidence>
<dbReference type="AlphaFoldDB" id="A0A1J5PRU5"/>
<dbReference type="InterPro" id="IPR007420">
    <property type="entry name" value="DUF465"/>
</dbReference>
<dbReference type="Gene3D" id="6.10.280.50">
    <property type="match status" value="1"/>
</dbReference>
<organism evidence="1">
    <name type="scientific">mine drainage metagenome</name>
    <dbReference type="NCBI Taxonomy" id="410659"/>
    <lineage>
        <taxon>unclassified sequences</taxon>
        <taxon>metagenomes</taxon>
        <taxon>ecological metagenomes</taxon>
    </lineage>
</organism>
<dbReference type="InterPro" id="IPR038444">
    <property type="entry name" value="DUF465_sf"/>
</dbReference>
<comment type="caution">
    <text evidence="1">The sequence shown here is derived from an EMBL/GenBank/DDBJ whole genome shotgun (WGS) entry which is preliminary data.</text>
</comment>
<proteinExistence type="predicted"/>
<name>A0A1J5PRU5_9ZZZZ</name>
<gene>
    <name evidence="1" type="ORF">GALL_479150</name>
</gene>
<dbReference type="EMBL" id="MLJW01004186">
    <property type="protein sequence ID" value="OIQ70471.1"/>
    <property type="molecule type" value="Genomic_DNA"/>
</dbReference>
<reference evidence="1" key="1">
    <citation type="submission" date="2016-10" db="EMBL/GenBank/DDBJ databases">
        <title>Sequence of Gallionella enrichment culture.</title>
        <authorList>
            <person name="Poehlein A."/>
            <person name="Muehling M."/>
            <person name="Daniel R."/>
        </authorList>
    </citation>
    <scope>NUCLEOTIDE SEQUENCE</scope>
</reference>
<dbReference type="Pfam" id="PF04325">
    <property type="entry name" value="DUF465"/>
    <property type="match status" value="1"/>
</dbReference>
<evidence type="ECO:0000313" key="1">
    <source>
        <dbReference type="EMBL" id="OIQ70471.1"/>
    </source>
</evidence>
<protein>
    <recommendedName>
        <fullName evidence="2">Protein containing DUF465</fullName>
    </recommendedName>
</protein>
<sequence length="82" mass="9690">MRIPHELQDEFPGEALFIARLTKSNYEFGQLAARYDEVNRHIHRIESEEEPTADGVLEGLKKQRLKLKDDIATQLRKLERRM</sequence>
<accession>A0A1J5PRU5</accession>